<comment type="caution">
    <text evidence="1">The sequence shown here is derived from an EMBL/GenBank/DDBJ whole genome shotgun (WGS) entry which is preliminary data.</text>
</comment>
<dbReference type="PROSITE" id="PS51257">
    <property type="entry name" value="PROKAR_LIPOPROTEIN"/>
    <property type="match status" value="1"/>
</dbReference>
<keyword evidence="2" id="KW-1185">Reference proteome</keyword>
<sequence>MKNLRKFLAVLTVAFLVVSCDQDESIPNIPRDNSTNATIQEDNVTVSEGGSPSITVVQEGLVEEKFDALELGTFVSGQIGIRVIGGTAVQGEDFDFTIPTVPQVSYFLQQGGYYYGYDASVNLQNTLSNFISITNDGVTEGPETIELALFPVGIGAVVINDTVTITIND</sequence>
<dbReference type="RefSeq" id="WP_377716487.1">
    <property type="nucleotide sequence ID" value="NZ_JBHTJM010000010.1"/>
</dbReference>
<organism evidence="1 2">
    <name type="scientific">Pseudofulvibacter geojedonensis</name>
    <dbReference type="NCBI Taxonomy" id="1123758"/>
    <lineage>
        <taxon>Bacteria</taxon>
        <taxon>Pseudomonadati</taxon>
        <taxon>Bacteroidota</taxon>
        <taxon>Flavobacteriia</taxon>
        <taxon>Flavobacteriales</taxon>
        <taxon>Flavobacteriaceae</taxon>
        <taxon>Pseudofulvibacter</taxon>
    </lineage>
</organism>
<dbReference type="EMBL" id="JBHTJM010000010">
    <property type="protein sequence ID" value="MFD0964887.1"/>
    <property type="molecule type" value="Genomic_DNA"/>
</dbReference>
<reference evidence="2" key="1">
    <citation type="journal article" date="2019" name="Int. J. Syst. Evol. Microbiol.">
        <title>The Global Catalogue of Microorganisms (GCM) 10K type strain sequencing project: providing services to taxonomists for standard genome sequencing and annotation.</title>
        <authorList>
            <consortium name="The Broad Institute Genomics Platform"/>
            <consortium name="The Broad Institute Genome Sequencing Center for Infectious Disease"/>
            <person name="Wu L."/>
            <person name="Ma J."/>
        </authorList>
    </citation>
    <scope>NUCLEOTIDE SEQUENCE [LARGE SCALE GENOMIC DNA]</scope>
    <source>
        <strain evidence="2">CCUG 62114</strain>
    </source>
</reference>
<protein>
    <submittedName>
        <fullName evidence="1">Uncharacterized protein</fullName>
    </submittedName>
</protein>
<name>A0ABW3I5H9_9FLAO</name>
<proteinExistence type="predicted"/>
<dbReference type="Proteomes" id="UP001596997">
    <property type="component" value="Unassembled WGS sequence"/>
</dbReference>
<evidence type="ECO:0000313" key="2">
    <source>
        <dbReference type="Proteomes" id="UP001596997"/>
    </source>
</evidence>
<evidence type="ECO:0000313" key="1">
    <source>
        <dbReference type="EMBL" id="MFD0964887.1"/>
    </source>
</evidence>
<accession>A0ABW3I5H9</accession>
<gene>
    <name evidence="1" type="ORF">ACFQ1O_12800</name>
</gene>